<evidence type="ECO:0000256" key="6">
    <source>
        <dbReference type="SAM" id="MobiDB-lite"/>
    </source>
</evidence>
<keyword evidence="2" id="KW-0813">Transport</keyword>
<gene>
    <name evidence="8" type="ORF">LSCM1_08252</name>
</gene>
<evidence type="ECO:0000313" key="9">
    <source>
        <dbReference type="Proteomes" id="UP000673552"/>
    </source>
</evidence>
<dbReference type="GeneID" id="92518099"/>
<dbReference type="OrthoDB" id="438495at2759"/>
<dbReference type="Pfam" id="PF08449">
    <property type="entry name" value="UAA"/>
    <property type="match status" value="1"/>
</dbReference>
<dbReference type="GO" id="GO:0005789">
    <property type="term" value="C:endoplasmic reticulum membrane"/>
    <property type="evidence" value="ECO:0007669"/>
    <property type="project" value="TreeGrafter"/>
</dbReference>
<comment type="caution">
    <text evidence="8">The sequence shown here is derived from an EMBL/GenBank/DDBJ whole genome shotgun (WGS) entry which is preliminary data.</text>
</comment>
<feature type="region of interest" description="Disordered" evidence="6">
    <location>
        <begin position="196"/>
        <end position="215"/>
    </location>
</feature>
<dbReference type="GO" id="GO:0046964">
    <property type="term" value="F:3'-phosphoadenosine 5'-phosphosulfate transmembrane transporter activity"/>
    <property type="evidence" value="ECO:0007669"/>
    <property type="project" value="TreeGrafter"/>
</dbReference>
<feature type="transmembrane region" description="Helical" evidence="7">
    <location>
        <begin position="763"/>
        <end position="785"/>
    </location>
</feature>
<evidence type="ECO:0000256" key="2">
    <source>
        <dbReference type="ARBA" id="ARBA00022448"/>
    </source>
</evidence>
<accession>A0A836HKK3</accession>
<dbReference type="InterPro" id="IPR013657">
    <property type="entry name" value="SCL35B1-4/HUT1"/>
</dbReference>
<dbReference type="InterPro" id="IPR037185">
    <property type="entry name" value="EmrE-like"/>
</dbReference>
<feature type="transmembrane region" description="Helical" evidence="7">
    <location>
        <begin position="886"/>
        <end position="907"/>
    </location>
</feature>
<feature type="transmembrane region" description="Helical" evidence="7">
    <location>
        <begin position="914"/>
        <end position="935"/>
    </location>
</feature>
<proteinExistence type="predicted"/>
<feature type="compositionally biased region" description="Acidic residues" evidence="6">
    <location>
        <begin position="338"/>
        <end position="349"/>
    </location>
</feature>
<feature type="compositionally biased region" description="Low complexity" evidence="6">
    <location>
        <begin position="609"/>
        <end position="620"/>
    </location>
</feature>
<keyword evidence="5 7" id="KW-0472">Membrane</keyword>
<organism evidence="8 9">
    <name type="scientific">Leishmania martiniquensis</name>
    <dbReference type="NCBI Taxonomy" id="1580590"/>
    <lineage>
        <taxon>Eukaryota</taxon>
        <taxon>Discoba</taxon>
        <taxon>Euglenozoa</taxon>
        <taxon>Kinetoplastea</taxon>
        <taxon>Metakinetoplastina</taxon>
        <taxon>Trypanosomatida</taxon>
        <taxon>Trypanosomatidae</taxon>
        <taxon>Leishmaniinae</taxon>
        <taxon>Leishmania</taxon>
    </lineage>
</organism>
<keyword evidence="4 7" id="KW-1133">Transmembrane helix</keyword>
<dbReference type="RefSeq" id="XP_067181614.1">
    <property type="nucleotide sequence ID" value="XM_067325587.1"/>
</dbReference>
<feature type="transmembrane region" description="Helical" evidence="7">
    <location>
        <begin position="109"/>
        <end position="130"/>
    </location>
</feature>
<dbReference type="PANTHER" id="PTHR10778">
    <property type="entry name" value="SOLUTE CARRIER FAMILY 35 MEMBER B"/>
    <property type="match status" value="1"/>
</dbReference>
<feature type="region of interest" description="Disordered" evidence="6">
    <location>
        <begin position="328"/>
        <end position="349"/>
    </location>
</feature>
<protein>
    <submittedName>
        <fullName evidence="8">Uncharacterized protein</fullName>
    </submittedName>
</protein>
<feature type="region of interest" description="Disordered" evidence="6">
    <location>
        <begin position="724"/>
        <end position="755"/>
    </location>
</feature>
<dbReference type="GO" id="GO:0000139">
    <property type="term" value="C:Golgi membrane"/>
    <property type="evidence" value="ECO:0007669"/>
    <property type="project" value="TreeGrafter"/>
</dbReference>
<feature type="compositionally biased region" description="Polar residues" evidence="6">
    <location>
        <begin position="1"/>
        <end position="12"/>
    </location>
</feature>
<feature type="transmembrane region" description="Helical" evidence="7">
    <location>
        <begin position="523"/>
        <end position="541"/>
    </location>
</feature>
<feature type="compositionally biased region" description="Basic and acidic residues" evidence="6">
    <location>
        <begin position="19"/>
        <end position="31"/>
    </location>
</feature>
<keyword evidence="3 7" id="KW-0812">Transmembrane</keyword>
<comment type="subcellular location">
    <subcellularLocation>
        <location evidence="1">Membrane</location>
        <topology evidence="1">Multi-pass membrane protein</topology>
    </subcellularLocation>
</comment>
<evidence type="ECO:0000256" key="4">
    <source>
        <dbReference type="ARBA" id="ARBA00022989"/>
    </source>
</evidence>
<feature type="compositionally biased region" description="Low complexity" evidence="6">
    <location>
        <begin position="726"/>
        <end position="737"/>
    </location>
</feature>
<feature type="region of interest" description="Disordered" evidence="6">
    <location>
        <begin position="140"/>
        <end position="187"/>
    </location>
</feature>
<dbReference type="Proteomes" id="UP000673552">
    <property type="component" value="Unassembled WGS sequence"/>
</dbReference>
<reference evidence="9" key="2">
    <citation type="journal article" date="2021" name="Sci. Data">
        <title>Chromosome-scale genome sequencing, assembly and annotation of six genomes from subfamily Leishmaniinae.</title>
        <authorList>
            <person name="Almutairi H."/>
            <person name="Urbaniak M.D."/>
            <person name="Bates M.D."/>
            <person name="Jariyapan N."/>
            <person name="Kwakye-Nuako G."/>
            <person name="Thomaz Soccol V."/>
            <person name="Al-Salem W.S."/>
            <person name="Dillon R.J."/>
            <person name="Bates P.A."/>
            <person name="Gatherer D."/>
        </authorList>
    </citation>
    <scope>NUCLEOTIDE SEQUENCE [LARGE SCALE GENOMIC DNA]</scope>
</reference>
<dbReference type="AlphaFoldDB" id="A0A836HKK3"/>
<feature type="compositionally biased region" description="Low complexity" evidence="6">
    <location>
        <begin position="33"/>
        <end position="48"/>
    </location>
</feature>
<evidence type="ECO:0000313" key="8">
    <source>
        <dbReference type="EMBL" id="KAG5487937.1"/>
    </source>
</evidence>
<keyword evidence="9" id="KW-1185">Reference proteome</keyword>
<evidence type="ECO:0000256" key="5">
    <source>
        <dbReference type="ARBA" id="ARBA00023136"/>
    </source>
</evidence>
<evidence type="ECO:0000256" key="1">
    <source>
        <dbReference type="ARBA" id="ARBA00004141"/>
    </source>
</evidence>
<name>A0A836HKK3_9TRYP</name>
<feature type="transmembrane region" description="Helical" evidence="7">
    <location>
        <begin position="941"/>
        <end position="959"/>
    </location>
</feature>
<dbReference type="EMBL" id="JAFEUZ010000002">
    <property type="protein sequence ID" value="KAG5487937.1"/>
    <property type="molecule type" value="Genomic_DNA"/>
</dbReference>
<sequence length="967" mass="102798">MLPVQYQSRTPGGTTGRPSADERTKRARVDEPSSLSCLTSASSTADDSMPPPQSGRPQPSSSSCRLPRPSSSQPATQRLCALSAGVLFFHVLTSALQEGIFHLPGFTNVLLLSCGETLCTTVLAGLLLVWGWRKQLPERGASEYRGPRGRSTTTALGKGRAEITLHEPSSRPADELGDTDSEPRWTSGGATACSPGVFCEGEHGPPGPQRSLAHGDDGSAFISVADPLPVVVDAVDGADAPLLTPRAARDAPSAGSASWSSTIRDVFHPSTVSIYWYARIAVLLSCSLYLTNRTSFFLSYALQVTFKSSKLLCMIVVHRWWARARDEEVAPDSVNEQGSDDGAPDEDGGAELHAVAAASNTAEHLLRDEAQRRGSCFPFPPSATFSNAVVNVAPPAGRAPASSHSLDDDQRRSWWGPPRCFGSSRRHSWWWWWPHSWHPHSALDVPRRVAKSGWVCASSFAQYCALRSAKSPADERGPDQAAAGLRQLIFHNRGSDGQPSVVKAWRVAGAWLARQLRRRLQDMELMACIIIVAGLICFTYACQPDMRGGADPSGSSKGPAAFSKAVMERPISKGRLGDYASASLVGGRSVAAGVSDSLSRDTGLSQRHASPPLAPSSLSAPSSPFPPLPSIAAAVSGISVPWVLTLIGVAGVLTSNVLDCIIYALEEVHCFHAAAKASGGPHRRAHQHERAAGENGCPLADVRHGTVPLLPRAPPPQQFLPPCGPPSSARMPAAATPPRRRHVVPARSSTERSAATPASSKEVLFMVNGIATLLYVGGLSASWLLGRAPSSLQGLTNPDVMPAVMRAAGGAFGALTAAEAQRLVACEHRSALSRPTASAAIPAECVALMVRQQQLQWYSRSSAGLSSAAPSAPQERTAGVFPTSSFWSLIVLASVTSLMGTLCLLRIVAEFTGVAAVIVTSMRKALTILLSFVLYRRRFTPLHAVGLAGVMGGVVWYELQRRRRYGM</sequence>
<feature type="region of interest" description="Disordered" evidence="6">
    <location>
        <begin position="1"/>
        <end position="72"/>
    </location>
</feature>
<dbReference type="SUPFAM" id="SSF103481">
    <property type="entry name" value="Multidrug resistance efflux transporter EmrE"/>
    <property type="match status" value="1"/>
</dbReference>
<dbReference type="KEGG" id="lmat:92518099"/>
<dbReference type="PANTHER" id="PTHR10778:SF8">
    <property type="entry name" value="ADENOSINE 3'-PHOSPHO 5'-PHOSPHOSULFATE TRANSPORTER 2"/>
    <property type="match status" value="1"/>
</dbReference>
<feature type="region of interest" description="Disordered" evidence="6">
    <location>
        <begin position="600"/>
        <end position="620"/>
    </location>
</feature>
<evidence type="ECO:0000256" key="3">
    <source>
        <dbReference type="ARBA" id="ARBA00022692"/>
    </source>
</evidence>
<evidence type="ECO:0000256" key="7">
    <source>
        <dbReference type="SAM" id="Phobius"/>
    </source>
</evidence>
<feature type="transmembrane region" description="Helical" evidence="7">
    <location>
        <begin position="631"/>
        <end position="653"/>
    </location>
</feature>
<reference evidence="9" key="1">
    <citation type="journal article" date="2021" name="Microbiol. Resour. Announc.">
        <title>LGAAP: Leishmaniinae Genome Assembly and Annotation Pipeline.</title>
        <authorList>
            <person name="Almutairi H."/>
            <person name="Urbaniak M.D."/>
            <person name="Bates M.D."/>
            <person name="Jariyapan N."/>
            <person name="Kwakye-Nuako G."/>
            <person name="Thomaz-Soccol V."/>
            <person name="Al-Salem W.S."/>
            <person name="Dillon R.J."/>
            <person name="Bates P.A."/>
            <person name="Gatherer D."/>
        </authorList>
    </citation>
    <scope>NUCLEOTIDE SEQUENCE [LARGE SCALE GENOMIC DNA]</scope>
</reference>
<feature type="compositionally biased region" description="Low complexity" evidence="6">
    <location>
        <begin position="55"/>
        <end position="72"/>
    </location>
</feature>
<feature type="compositionally biased region" description="Basic and acidic residues" evidence="6">
    <location>
        <begin position="159"/>
        <end position="174"/>
    </location>
</feature>